<dbReference type="SUPFAM" id="SSF46589">
    <property type="entry name" value="tRNA-binding arm"/>
    <property type="match status" value="1"/>
</dbReference>
<evidence type="ECO:0000259" key="15">
    <source>
        <dbReference type="PROSITE" id="PS50862"/>
    </source>
</evidence>
<dbReference type="GO" id="GO:0004826">
    <property type="term" value="F:phenylalanine-tRNA ligase activity"/>
    <property type="evidence" value="ECO:0007669"/>
    <property type="project" value="UniProtKB-UniRule"/>
</dbReference>
<organism evidence="16 17">
    <name type="scientific">Candidatus Jacksonbacteria bacterium RIFCSPLOWO2_02_FULL_44_20</name>
    <dbReference type="NCBI Taxonomy" id="1798460"/>
    <lineage>
        <taxon>Bacteria</taxon>
        <taxon>Candidatus Jacksoniibacteriota</taxon>
    </lineage>
</organism>
<evidence type="ECO:0000256" key="12">
    <source>
        <dbReference type="ARBA" id="ARBA00049255"/>
    </source>
</evidence>
<dbReference type="PANTHER" id="PTHR11538">
    <property type="entry name" value="PHENYLALANYL-TRNA SYNTHETASE"/>
    <property type="match status" value="1"/>
</dbReference>
<dbReference type="GO" id="GO:0000287">
    <property type="term" value="F:magnesium ion binding"/>
    <property type="evidence" value="ECO:0007669"/>
    <property type="project" value="UniProtKB-UniRule"/>
</dbReference>
<protein>
    <recommendedName>
        <fullName evidence="13">Phenylalanine--tRNA ligase alpha subunit</fullName>
        <ecNumber evidence="13">6.1.1.20</ecNumber>
    </recommendedName>
    <alternativeName>
        <fullName evidence="13">Phenylalanyl-tRNA synthetase alpha subunit</fullName>
        <shortName evidence="13">PheRS</shortName>
    </alternativeName>
</protein>
<dbReference type="InterPro" id="IPR004529">
    <property type="entry name" value="Phe-tRNA-synth_IIc_asu"/>
</dbReference>
<dbReference type="EMBL" id="MHJU01000030">
    <property type="protein sequence ID" value="OGY72519.1"/>
    <property type="molecule type" value="Genomic_DNA"/>
</dbReference>
<evidence type="ECO:0000256" key="9">
    <source>
        <dbReference type="ARBA" id="ARBA00022842"/>
    </source>
</evidence>
<evidence type="ECO:0000256" key="5">
    <source>
        <dbReference type="ARBA" id="ARBA00022598"/>
    </source>
</evidence>
<comment type="caution">
    <text evidence="16">The sequence shown here is derived from an EMBL/GenBank/DDBJ whole genome shotgun (WGS) entry which is preliminary data.</text>
</comment>
<evidence type="ECO:0000256" key="10">
    <source>
        <dbReference type="ARBA" id="ARBA00022917"/>
    </source>
</evidence>
<comment type="subunit">
    <text evidence="3 13">Tetramer of two alpha and two beta subunits.</text>
</comment>
<dbReference type="GO" id="GO:0005524">
    <property type="term" value="F:ATP binding"/>
    <property type="evidence" value="ECO:0007669"/>
    <property type="project" value="UniProtKB-UniRule"/>
</dbReference>
<evidence type="ECO:0000256" key="3">
    <source>
        <dbReference type="ARBA" id="ARBA00011209"/>
    </source>
</evidence>
<keyword evidence="11 13" id="KW-0030">Aminoacyl-tRNA synthetase</keyword>
<evidence type="ECO:0000256" key="13">
    <source>
        <dbReference type="HAMAP-Rule" id="MF_00281"/>
    </source>
</evidence>
<dbReference type="AlphaFoldDB" id="A0A1G2A771"/>
<gene>
    <name evidence="13" type="primary">pheS</name>
    <name evidence="16" type="ORF">A3H61_02970</name>
</gene>
<dbReference type="HAMAP" id="MF_00281">
    <property type="entry name" value="Phe_tRNA_synth_alpha1"/>
    <property type="match status" value="1"/>
</dbReference>
<sequence>MIDDVAQKLANIKTKAVAEFFSLQNDAEIEKWRVKYLGRKGALSALFEEIGKFRTEERQYLGKAANELKKELEEKLRAASDRTKSHGKGEESFDETAPGIPVPRGTKHPLTQFTDRICAVFTSMGFEIVEDREVEKVEYNFDKLNMPDNHPARDMWDTFYIKSQIPPANGMFHEVVLRTHTSPVQLRAMETRKPPVRLVVPGRCYRHDATDASHETGFYQLEGLVIDKGVSVANMIYVLDSVLKRLFGNFVKIRIRPSFFPFVEPGHEIDMSCMICEQKGCSVCSKTGWLEMMGSGMVHPVVLNNMGVDSELYTGFAFGMGIDRLMMLYYGVDDIRLSYSGDLRFLKQF</sequence>
<dbReference type="SUPFAM" id="SSF55681">
    <property type="entry name" value="Class II aaRS and biotin synthetases"/>
    <property type="match status" value="1"/>
</dbReference>
<dbReference type="FunFam" id="3.30.930.10:FF:000089">
    <property type="entry name" value="Phenylalanine--tRNA ligase alpha subunit"/>
    <property type="match status" value="1"/>
</dbReference>
<dbReference type="InterPro" id="IPR002319">
    <property type="entry name" value="Phenylalanyl-tRNA_Synthase"/>
</dbReference>
<dbReference type="InterPro" id="IPR006195">
    <property type="entry name" value="aa-tRNA-synth_II"/>
</dbReference>
<proteinExistence type="inferred from homology"/>
<comment type="subcellular location">
    <subcellularLocation>
        <location evidence="1 13">Cytoplasm</location>
    </subcellularLocation>
</comment>
<evidence type="ECO:0000256" key="1">
    <source>
        <dbReference type="ARBA" id="ARBA00004496"/>
    </source>
</evidence>
<feature type="binding site" evidence="13">
    <location>
        <position position="264"/>
    </location>
    <ligand>
        <name>Mg(2+)</name>
        <dbReference type="ChEBI" id="CHEBI:18420"/>
        <note>shared with beta subunit</note>
    </ligand>
</feature>
<comment type="cofactor">
    <cofactor evidence="13">
        <name>Mg(2+)</name>
        <dbReference type="ChEBI" id="CHEBI:18420"/>
    </cofactor>
    <text evidence="13">Binds 2 magnesium ions per tetramer.</text>
</comment>
<dbReference type="Proteomes" id="UP000178315">
    <property type="component" value="Unassembled WGS sequence"/>
</dbReference>
<keyword evidence="5 13" id="KW-0436">Ligase</keyword>
<reference evidence="16 17" key="1">
    <citation type="journal article" date="2016" name="Nat. Commun.">
        <title>Thousands of microbial genomes shed light on interconnected biogeochemical processes in an aquifer system.</title>
        <authorList>
            <person name="Anantharaman K."/>
            <person name="Brown C.T."/>
            <person name="Hug L.A."/>
            <person name="Sharon I."/>
            <person name="Castelle C.J."/>
            <person name="Probst A.J."/>
            <person name="Thomas B.C."/>
            <person name="Singh A."/>
            <person name="Wilkins M.J."/>
            <person name="Karaoz U."/>
            <person name="Brodie E.L."/>
            <person name="Williams K.H."/>
            <person name="Hubbard S.S."/>
            <person name="Banfield J.F."/>
        </authorList>
    </citation>
    <scope>NUCLEOTIDE SEQUENCE [LARGE SCALE GENOMIC DNA]</scope>
</reference>
<keyword evidence="6 13" id="KW-0479">Metal-binding</keyword>
<evidence type="ECO:0000256" key="2">
    <source>
        <dbReference type="ARBA" id="ARBA00010207"/>
    </source>
</evidence>
<feature type="domain" description="Aminoacyl-transfer RNA synthetases class-II family profile" evidence="15">
    <location>
        <begin position="113"/>
        <end position="348"/>
    </location>
</feature>
<dbReference type="GO" id="GO:0000049">
    <property type="term" value="F:tRNA binding"/>
    <property type="evidence" value="ECO:0007669"/>
    <property type="project" value="InterPro"/>
</dbReference>
<accession>A0A1G2A771</accession>
<keyword evidence="4 13" id="KW-0963">Cytoplasm</keyword>
<keyword evidence="8 13" id="KW-0067">ATP-binding</keyword>
<comment type="catalytic activity">
    <reaction evidence="12 13">
        <text>tRNA(Phe) + L-phenylalanine + ATP = L-phenylalanyl-tRNA(Phe) + AMP + diphosphate + H(+)</text>
        <dbReference type="Rhea" id="RHEA:19413"/>
        <dbReference type="Rhea" id="RHEA-COMP:9668"/>
        <dbReference type="Rhea" id="RHEA-COMP:9699"/>
        <dbReference type="ChEBI" id="CHEBI:15378"/>
        <dbReference type="ChEBI" id="CHEBI:30616"/>
        <dbReference type="ChEBI" id="CHEBI:33019"/>
        <dbReference type="ChEBI" id="CHEBI:58095"/>
        <dbReference type="ChEBI" id="CHEBI:78442"/>
        <dbReference type="ChEBI" id="CHEBI:78531"/>
        <dbReference type="ChEBI" id="CHEBI:456215"/>
        <dbReference type="EC" id="6.1.1.20"/>
    </reaction>
</comment>
<feature type="region of interest" description="Disordered" evidence="14">
    <location>
        <begin position="76"/>
        <end position="106"/>
    </location>
</feature>
<dbReference type="InterPro" id="IPR045864">
    <property type="entry name" value="aa-tRNA-synth_II/BPL/LPL"/>
</dbReference>
<evidence type="ECO:0000256" key="7">
    <source>
        <dbReference type="ARBA" id="ARBA00022741"/>
    </source>
</evidence>
<dbReference type="InterPro" id="IPR004188">
    <property type="entry name" value="Phe-tRNA_ligase_II_N"/>
</dbReference>
<dbReference type="GO" id="GO:0005737">
    <property type="term" value="C:cytoplasm"/>
    <property type="evidence" value="ECO:0007669"/>
    <property type="project" value="UniProtKB-SubCell"/>
</dbReference>
<evidence type="ECO:0000256" key="11">
    <source>
        <dbReference type="ARBA" id="ARBA00023146"/>
    </source>
</evidence>
<dbReference type="PROSITE" id="PS50862">
    <property type="entry name" value="AA_TRNA_LIGASE_II"/>
    <property type="match status" value="1"/>
</dbReference>
<evidence type="ECO:0000256" key="4">
    <source>
        <dbReference type="ARBA" id="ARBA00022490"/>
    </source>
</evidence>
<evidence type="ECO:0000256" key="6">
    <source>
        <dbReference type="ARBA" id="ARBA00022723"/>
    </source>
</evidence>
<dbReference type="Pfam" id="PF02912">
    <property type="entry name" value="Phe_tRNA-synt_N"/>
    <property type="match status" value="1"/>
</dbReference>
<dbReference type="InterPro" id="IPR010978">
    <property type="entry name" value="tRNA-bd_arm"/>
</dbReference>
<dbReference type="NCBIfam" id="TIGR00468">
    <property type="entry name" value="pheS"/>
    <property type="match status" value="1"/>
</dbReference>
<keyword evidence="9 13" id="KW-0460">Magnesium</keyword>
<dbReference type="InterPro" id="IPR022911">
    <property type="entry name" value="Phe_tRNA_ligase_alpha1_bac"/>
</dbReference>
<dbReference type="GO" id="GO:0006432">
    <property type="term" value="P:phenylalanyl-tRNA aminoacylation"/>
    <property type="evidence" value="ECO:0007669"/>
    <property type="project" value="UniProtKB-UniRule"/>
</dbReference>
<evidence type="ECO:0000313" key="16">
    <source>
        <dbReference type="EMBL" id="OGY72519.1"/>
    </source>
</evidence>
<evidence type="ECO:0000313" key="17">
    <source>
        <dbReference type="Proteomes" id="UP000178315"/>
    </source>
</evidence>
<feature type="compositionally biased region" description="Basic and acidic residues" evidence="14">
    <location>
        <begin position="76"/>
        <end position="91"/>
    </location>
</feature>
<keyword evidence="10 13" id="KW-0648">Protein biosynthesis</keyword>
<keyword evidence="7 13" id="KW-0547">Nucleotide-binding</keyword>
<comment type="similarity">
    <text evidence="2 13">Belongs to the class-II aminoacyl-tRNA synthetase family. Phe-tRNA synthetase alpha subunit type 1 subfamily.</text>
</comment>
<dbReference type="PANTHER" id="PTHR11538:SF41">
    <property type="entry name" value="PHENYLALANINE--TRNA LIGASE, MITOCHONDRIAL"/>
    <property type="match status" value="1"/>
</dbReference>
<evidence type="ECO:0000256" key="14">
    <source>
        <dbReference type="SAM" id="MobiDB-lite"/>
    </source>
</evidence>
<dbReference type="EC" id="6.1.1.20" evidence="13"/>
<dbReference type="CDD" id="cd00496">
    <property type="entry name" value="PheRS_alpha_core"/>
    <property type="match status" value="1"/>
</dbReference>
<evidence type="ECO:0000256" key="8">
    <source>
        <dbReference type="ARBA" id="ARBA00022840"/>
    </source>
</evidence>
<name>A0A1G2A771_9BACT</name>
<dbReference type="Gene3D" id="3.30.930.10">
    <property type="entry name" value="Bira Bifunctional Protein, Domain 2"/>
    <property type="match status" value="1"/>
</dbReference>
<dbReference type="Pfam" id="PF01409">
    <property type="entry name" value="tRNA-synt_2d"/>
    <property type="match status" value="1"/>
</dbReference>